<feature type="transmembrane region" description="Helical" evidence="2">
    <location>
        <begin position="168"/>
        <end position="185"/>
    </location>
</feature>
<feature type="transmembrane region" description="Helical" evidence="2">
    <location>
        <begin position="499"/>
        <end position="518"/>
    </location>
</feature>
<keyword evidence="2" id="KW-0812">Transmembrane</keyword>
<comment type="caution">
    <text evidence="3">The sequence shown here is derived from an EMBL/GenBank/DDBJ whole genome shotgun (WGS) entry which is preliminary data.</text>
</comment>
<dbReference type="Pfam" id="PF10797">
    <property type="entry name" value="YhfT"/>
    <property type="match status" value="2"/>
</dbReference>
<organism evidence="3 4">
    <name type="scientific">Streptomyces chrestomyceticus</name>
    <dbReference type="NCBI Taxonomy" id="68185"/>
    <lineage>
        <taxon>Bacteria</taxon>
        <taxon>Bacillati</taxon>
        <taxon>Actinomycetota</taxon>
        <taxon>Actinomycetes</taxon>
        <taxon>Kitasatosporales</taxon>
        <taxon>Streptomycetaceae</taxon>
        <taxon>Streptomyces</taxon>
    </lineage>
</organism>
<reference evidence="3 4" key="1">
    <citation type="submission" date="2023-08" db="EMBL/GenBank/DDBJ databases">
        <authorList>
            <person name="Sharma P."/>
            <person name="Verma V."/>
            <person name="Mohan M.K."/>
            <person name="Dubey A.K."/>
        </authorList>
    </citation>
    <scope>NUCLEOTIDE SEQUENCE [LARGE SCALE GENOMIC DNA]</scope>
    <source>
        <strain evidence="3 4">ADP4</strain>
    </source>
</reference>
<feature type="transmembrane region" description="Helical" evidence="2">
    <location>
        <begin position="141"/>
        <end position="161"/>
    </location>
</feature>
<feature type="region of interest" description="Disordered" evidence="1">
    <location>
        <begin position="219"/>
        <end position="315"/>
    </location>
</feature>
<feature type="transmembrane region" description="Helical" evidence="2">
    <location>
        <begin position="331"/>
        <end position="353"/>
    </location>
</feature>
<keyword evidence="2" id="KW-0472">Membrane</keyword>
<feature type="transmembrane region" description="Helical" evidence="2">
    <location>
        <begin position="20"/>
        <end position="40"/>
    </location>
</feature>
<feature type="compositionally biased region" description="Low complexity" evidence="1">
    <location>
        <begin position="254"/>
        <end position="269"/>
    </location>
</feature>
<gene>
    <name evidence="3" type="ORF">RB636_25010</name>
</gene>
<evidence type="ECO:0000313" key="3">
    <source>
        <dbReference type="EMBL" id="MEF3116443.1"/>
    </source>
</evidence>
<feature type="transmembrane region" description="Helical" evidence="2">
    <location>
        <begin position="459"/>
        <end position="487"/>
    </location>
</feature>
<sequence length="526" mass="53912">MSSTVFAASTGLDFPLAQQLTVVALCALTAFLSHLALAVFNDGVRPFMLDFVQGRTTRSATTAVSFGLSAGFIFGLGAPMALSSGVLNPWLLFLPTDVLGILAPKKWLAPLLGGGWGAVIVFGLDGANDLAHDLPVDFLTAMQQMATPILFLFTLFPVLAITRQFGRLRGALAGGVELTLVVLTMKVWPEVFAGAPAMAVGVLLLIGFAVAEDVRQRRAKRDTAAVVTSTRGQAPADPGAEKEQTPGGSVAGKGQAPADPGAGEGPASGRPGAEKEPASGRPGGEKEPASGHPGAEKEPASGGPGGGETPGEVDPMVSLFGSSAARLRRHLPLFMVLGAGVCLLAQLHVFGGGEATSFLIAKGQYAEAAQVDFYRALGFIPLIATTALASGAYGIVGFTLVYPVGYLLPSPWLAMVCGALIFAGEVLALSWIGKVLGGLPSVRDSSEHLRAAIGDTLQLAILFGSLLAADAMGGGLGILIAGGLYLLNEAVGRVVVRMAAAPAAVLVTGIILNLLHWLHLFTPVKS</sequence>
<name>A0ABU7WY37_9ACTN</name>
<proteinExistence type="predicted"/>
<protein>
    <submittedName>
        <fullName evidence="3">YhfT family protein</fullName>
    </submittedName>
</protein>
<dbReference type="EMBL" id="JAVFKM010000013">
    <property type="protein sequence ID" value="MEF3116443.1"/>
    <property type="molecule type" value="Genomic_DNA"/>
</dbReference>
<accession>A0ABU7WY37</accession>
<dbReference type="Proteomes" id="UP001348265">
    <property type="component" value="Unassembled WGS sequence"/>
</dbReference>
<dbReference type="RefSeq" id="WP_331788177.1">
    <property type="nucleotide sequence ID" value="NZ_JAVFKM010000013.1"/>
</dbReference>
<evidence type="ECO:0000256" key="1">
    <source>
        <dbReference type="SAM" id="MobiDB-lite"/>
    </source>
</evidence>
<feature type="transmembrane region" description="Helical" evidence="2">
    <location>
        <begin position="412"/>
        <end position="432"/>
    </location>
</feature>
<feature type="transmembrane region" description="Helical" evidence="2">
    <location>
        <begin position="373"/>
        <end position="400"/>
    </location>
</feature>
<dbReference type="InterPro" id="IPR019733">
    <property type="entry name" value="Uncharacterised_YhfT"/>
</dbReference>
<keyword evidence="4" id="KW-1185">Reference proteome</keyword>
<feature type="compositionally biased region" description="Basic and acidic residues" evidence="1">
    <location>
        <begin position="272"/>
        <end position="299"/>
    </location>
</feature>
<feature type="transmembrane region" description="Helical" evidence="2">
    <location>
        <begin position="191"/>
        <end position="211"/>
    </location>
</feature>
<evidence type="ECO:0000256" key="2">
    <source>
        <dbReference type="SAM" id="Phobius"/>
    </source>
</evidence>
<keyword evidence="2" id="KW-1133">Transmembrane helix</keyword>
<evidence type="ECO:0000313" key="4">
    <source>
        <dbReference type="Proteomes" id="UP001348265"/>
    </source>
</evidence>